<dbReference type="Proteomes" id="UP001202831">
    <property type="component" value="Unassembled WGS sequence"/>
</dbReference>
<evidence type="ECO:0000313" key="3">
    <source>
        <dbReference type="Proteomes" id="UP001202831"/>
    </source>
</evidence>
<reference evidence="2 3" key="1">
    <citation type="submission" date="2022-01" db="EMBL/GenBank/DDBJ databases">
        <title>Whole genome-based taxonomy of the Shewanellaceae.</title>
        <authorList>
            <person name="Martin-Rodriguez A.J."/>
        </authorList>
    </citation>
    <scope>NUCLEOTIDE SEQUENCE [LARGE SCALE GENOMIC DNA]</scope>
    <source>
        <strain evidence="2 3">DSM 21332</strain>
    </source>
</reference>
<name>A0ABT0N2D9_9GAMM</name>
<keyword evidence="3" id="KW-1185">Reference proteome</keyword>
<dbReference type="EMBL" id="JAKIKT010000001">
    <property type="protein sequence ID" value="MCL2912350.1"/>
    <property type="molecule type" value="Genomic_DNA"/>
</dbReference>
<evidence type="ECO:0000313" key="2">
    <source>
        <dbReference type="EMBL" id="MCL2912350.1"/>
    </source>
</evidence>
<feature type="domain" description="YdhG-like" evidence="1">
    <location>
        <begin position="25"/>
        <end position="127"/>
    </location>
</feature>
<comment type="caution">
    <text evidence="2">The sequence shown here is derived from an EMBL/GenBank/DDBJ whole genome shotgun (WGS) entry which is preliminary data.</text>
</comment>
<protein>
    <submittedName>
        <fullName evidence="2">DUF1801 domain-containing protein</fullName>
    </submittedName>
</protein>
<dbReference type="InterPro" id="IPR014922">
    <property type="entry name" value="YdhG-like"/>
</dbReference>
<evidence type="ECO:0000259" key="1">
    <source>
        <dbReference type="Pfam" id="PF08818"/>
    </source>
</evidence>
<organism evidence="2 3">
    <name type="scientific">Shewanella corallii</name>
    <dbReference type="NCBI Taxonomy" id="560080"/>
    <lineage>
        <taxon>Bacteria</taxon>
        <taxon>Pseudomonadati</taxon>
        <taxon>Pseudomonadota</taxon>
        <taxon>Gammaproteobacteria</taxon>
        <taxon>Alteromonadales</taxon>
        <taxon>Shewanellaceae</taxon>
        <taxon>Shewanella</taxon>
    </lineage>
</organism>
<accession>A0ABT0N2D9</accession>
<gene>
    <name evidence="2" type="ORF">L2725_00890</name>
</gene>
<dbReference type="RefSeq" id="WP_249247136.1">
    <property type="nucleotide sequence ID" value="NZ_JAKIKT010000001.1"/>
</dbReference>
<sequence length="139" mass="15955">MTANKTQPTELSVKTWLEGITDPVRRRDCEQLYTMMAELTDTQGVIWGDSLVGFGQYHYRYESGREGDFFRTGFASRKGGLSIYLMACGMDQHQLLPKLGKHKMGKSCLTVKRLSDVELDLLRQILLDSLQEMARRYPE</sequence>
<dbReference type="Pfam" id="PF08818">
    <property type="entry name" value="DUF1801"/>
    <property type="match status" value="1"/>
</dbReference>
<proteinExistence type="predicted"/>